<protein>
    <submittedName>
        <fullName evidence="5">Tetratricopeptide (TPR) repeat protein/transcriptional regulator with XRE-family HTH domain</fullName>
    </submittedName>
</protein>
<dbReference type="SUPFAM" id="SSF52540">
    <property type="entry name" value="P-loop containing nucleoside triphosphate hydrolases"/>
    <property type="match status" value="1"/>
</dbReference>
<dbReference type="GO" id="GO:0003677">
    <property type="term" value="F:DNA binding"/>
    <property type="evidence" value="ECO:0007669"/>
    <property type="project" value="InterPro"/>
</dbReference>
<dbReference type="EMBL" id="JACCFK010000002">
    <property type="protein sequence ID" value="NYI93271.1"/>
    <property type="molecule type" value="Genomic_DNA"/>
</dbReference>
<dbReference type="GO" id="GO:0043531">
    <property type="term" value="F:ADP binding"/>
    <property type="evidence" value="ECO:0007669"/>
    <property type="project" value="InterPro"/>
</dbReference>
<dbReference type="Pfam" id="PF13424">
    <property type="entry name" value="TPR_12"/>
    <property type="match status" value="1"/>
</dbReference>
<dbReference type="InterPro" id="IPR019734">
    <property type="entry name" value="TPR_rpt"/>
</dbReference>
<dbReference type="InterPro" id="IPR010982">
    <property type="entry name" value="Lambda_DNA-bd_dom_sf"/>
</dbReference>
<evidence type="ECO:0000313" key="5">
    <source>
        <dbReference type="EMBL" id="NYI93271.1"/>
    </source>
</evidence>
<keyword evidence="1" id="KW-0677">Repeat</keyword>
<dbReference type="InterPro" id="IPR011990">
    <property type="entry name" value="TPR-like_helical_dom_sf"/>
</dbReference>
<evidence type="ECO:0000256" key="2">
    <source>
        <dbReference type="ARBA" id="ARBA00022803"/>
    </source>
</evidence>
<dbReference type="SMART" id="SM00028">
    <property type="entry name" value="TPR"/>
    <property type="match status" value="4"/>
</dbReference>
<dbReference type="InterPro" id="IPR013105">
    <property type="entry name" value="TPR_2"/>
</dbReference>
<dbReference type="InterPro" id="IPR001387">
    <property type="entry name" value="Cro/C1-type_HTH"/>
</dbReference>
<keyword evidence="2" id="KW-0802">TPR repeat</keyword>
<dbReference type="Gene3D" id="3.40.50.300">
    <property type="entry name" value="P-loop containing nucleotide triphosphate hydrolases"/>
    <property type="match status" value="1"/>
</dbReference>
<dbReference type="PANTHER" id="PTHR47691">
    <property type="entry name" value="REGULATOR-RELATED"/>
    <property type="match status" value="1"/>
</dbReference>
<evidence type="ECO:0000256" key="1">
    <source>
        <dbReference type="ARBA" id="ARBA00022737"/>
    </source>
</evidence>
<keyword evidence="6" id="KW-1185">Reference proteome</keyword>
<organism evidence="5 6">
    <name type="scientific">Amycolatopsis endophytica</name>
    <dbReference type="NCBI Taxonomy" id="860233"/>
    <lineage>
        <taxon>Bacteria</taxon>
        <taxon>Bacillati</taxon>
        <taxon>Actinomycetota</taxon>
        <taxon>Actinomycetes</taxon>
        <taxon>Pseudonocardiales</taxon>
        <taxon>Pseudonocardiaceae</taxon>
        <taxon>Amycolatopsis</taxon>
    </lineage>
</organism>
<dbReference type="PROSITE" id="PS50943">
    <property type="entry name" value="HTH_CROC1"/>
    <property type="match status" value="1"/>
</dbReference>
<dbReference type="PRINTS" id="PR00364">
    <property type="entry name" value="DISEASERSIST"/>
</dbReference>
<dbReference type="InterPro" id="IPR003593">
    <property type="entry name" value="AAA+_ATPase"/>
</dbReference>
<gene>
    <name evidence="5" type="ORF">HNR02_006646</name>
</gene>
<accession>A0A853BF48</accession>
<dbReference type="SMART" id="SM00382">
    <property type="entry name" value="AAA"/>
    <property type="match status" value="1"/>
</dbReference>
<dbReference type="Proteomes" id="UP000549616">
    <property type="component" value="Unassembled WGS sequence"/>
</dbReference>
<name>A0A853BF48_9PSEU</name>
<dbReference type="SMART" id="SM00530">
    <property type="entry name" value="HTH_XRE"/>
    <property type="match status" value="1"/>
</dbReference>
<dbReference type="AlphaFoldDB" id="A0A853BF48"/>
<proteinExistence type="predicted"/>
<dbReference type="Gene3D" id="1.10.260.40">
    <property type="entry name" value="lambda repressor-like DNA-binding domains"/>
    <property type="match status" value="1"/>
</dbReference>
<dbReference type="Gene3D" id="1.25.40.10">
    <property type="entry name" value="Tetratricopeptide repeat domain"/>
    <property type="match status" value="1"/>
</dbReference>
<evidence type="ECO:0000256" key="3">
    <source>
        <dbReference type="SAM" id="MobiDB-lite"/>
    </source>
</evidence>
<feature type="domain" description="HTH cro/C1-type" evidence="4">
    <location>
        <begin position="11"/>
        <end position="64"/>
    </location>
</feature>
<feature type="region of interest" description="Disordered" evidence="3">
    <location>
        <begin position="68"/>
        <end position="93"/>
    </location>
</feature>
<sequence>MTEQATFGAELRRIRRAAGVSLTGLAERVHYSKGYLSKVETGLAAPHSALAALCEAELDAPGALTPLLPGTTARRRTRPDVRPSGLPPAVSNFTGRDEELRQVRLALEADGGVCVISGLGGVGKTELAIRCAHRVEASFPDGCLFVDLHGLGGSPADPAAVHDRLLRALGVPAESVPADPDDRAALYRTRMRGRGFLLVLDNAVTATQVRPLLPAEPNCRVLITSRSRLAALDEAGHVSLDVLPEAAAVELFTSLSGTSTGDAITRIVRRCGRLPLAVRIAAARLRTHPTWDAGELDRRLAAEGARLGELDDGERSVRAAFALSADQLPASEARLLGLLTRYPGTDFGVPAAAALGGLGTHETDRLLERLYDGHLLTQPSAGRYAFHDLVKSFASEKILDALAPSDRSAAFGRLLDFAVRTTELADRLIAPLRYRPAIEPAVDAPAPLDLATEREALDWLRLEWPNLVALCRAAGENGHPTRCWQLAYLLRTFYFLAKLWDAWCDTHRWARSAAEADGDRWALAVTTANLGVGLIDRGDIEAASVCYREALARYREIGDEHGESTVLAHQGWARHYLGDHAGALADLREALGFYERADNVRNAAITRRGIALVLTTAGRPGEAAAIAEATLEVFDGLGLRFDAVMSLNCLGWARFHSGEYERAADAYREALRRAESCGSPHEAARAHTGLGNIAHATGDREEAAVAWDLADETHPDLDPRIVGEAAARPRRG</sequence>
<evidence type="ECO:0000259" key="4">
    <source>
        <dbReference type="PROSITE" id="PS50943"/>
    </source>
</evidence>
<dbReference type="PANTHER" id="PTHR47691:SF3">
    <property type="entry name" value="HTH-TYPE TRANSCRIPTIONAL REGULATOR RV0890C-RELATED"/>
    <property type="match status" value="1"/>
</dbReference>
<evidence type="ECO:0000313" key="6">
    <source>
        <dbReference type="Proteomes" id="UP000549616"/>
    </source>
</evidence>
<comment type="caution">
    <text evidence="5">The sequence shown here is derived from an EMBL/GenBank/DDBJ whole genome shotgun (WGS) entry which is preliminary data.</text>
</comment>
<dbReference type="CDD" id="cd00093">
    <property type="entry name" value="HTH_XRE"/>
    <property type="match status" value="1"/>
</dbReference>
<reference evidence="5 6" key="1">
    <citation type="submission" date="2020-07" db="EMBL/GenBank/DDBJ databases">
        <title>Sequencing the genomes of 1000 actinobacteria strains.</title>
        <authorList>
            <person name="Klenk H.-P."/>
        </authorList>
    </citation>
    <scope>NUCLEOTIDE SEQUENCE [LARGE SCALE GENOMIC DNA]</scope>
    <source>
        <strain evidence="5 6">DSM 104006</strain>
    </source>
</reference>
<dbReference type="Pfam" id="PF13560">
    <property type="entry name" value="HTH_31"/>
    <property type="match status" value="1"/>
</dbReference>
<dbReference type="SUPFAM" id="SSF48452">
    <property type="entry name" value="TPR-like"/>
    <property type="match status" value="1"/>
</dbReference>
<dbReference type="SUPFAM" id="SSF47413">
    <property type="entry name" value="lambda repressor-like DNA-binding domains"/>
    <property type="match status" value="1"/>
</dbReference>
<dbReference type="RefSeq" id="WP_179777466.1">
    <property type="nucleotide sequence ID" value="NZ_JACCFK010000002.1"/>
</dbReference>
<dbReference type="InterPro" id="IPR027417">
    <property type="entry name" value="P-loop_NTPase"/>
</dbReference>
<dbReference type="Pfam" id="PF07719">
    <property type="entry name" value="TPR_2"/>
    <property type="match status" value="1"/>
</dbReference>